<proteinExistence type="predicted"/>
<accession>U5T572</accession>
<dbReference type="PROSITE" id="PS51257">
    <property type="entry name" value="PROKAR_LIPOPROTEIN"/>
    <property type="match status" value="1"/>
</dbReference>
<organism evidence="4 5">
    <name type="scientific">Spiribacter curvatus</name>
    <dbReference type="NCBI Taxonomy" id="1335757"/>
    <lineage>
        <taxon>Bacteria</taxon>
        <taxon>Pseudomonadati</taxon>
        <taxon>Pseudomonadota</taxon>
        <taxon>Gammaproteobacteria</taxon>
        <taxon>Chromatiales</taxon>
        <taxon>Ectothiorhodospiraceae</taxon>
        <taxon>Spiribacter</taxon>
    </lineage>
</organism>
<dbReference type="Proteomes" id="UP000017640">
    <property type="component" value="Chromosome"/>
</dbReference>
<evidence type="ECO:0000313" key="5">
    <source>
        <dbReference type="Proteomes" id="UP000017640"/>
    </source>
</evidence>
<dbReference type="AlphaFoldDB" id="U5T572"/>
<evidence type="ECO:0000256" key="1">
    <source>
        <dbReference type="SAM" id="MobiDB-lite"/>
    </source>
</evidence>
<feature type="domain" description="SHOCT" evidence="3">
    <location>
        <begin position="160"/>
        <end position="186"/>
    </location>
</feature>
<feature type="signal peptide" evidence="2">
    <location>
        <begin position="1"/>
        <end position="20"/>
    </location>
</feature>
<protein>
    <recommendedName>
        <fullName evidence="3">SHOCT domain-containing protein</fullName>
    </recommendedName>
</protein>
<feature type="region of interest" description="Disordered" evidence="1">
    <location>
        <begin position="137"/>
        <end position="158"/>
    </location>
</feature>
<dbReference type="KEGG" id="spiu:SPICUR_02370"/>
<dbReference type="InterPro" id="IPR018649">
    <property type="entry name" value="SHOCT"/>
</dbReference>
<dbReference type="EMBL" id="CP005990">
    <property type="protein sequence ID" value="AGY91488.1"/>
    <property type="molecule type" value="Genomic_DNA"/>
</dbReference>
<keyword evidence="2" id="KW-0732">Signal</keyword>
<feature type="chain" id="PRO_5004664533" description="SHOCT domain-containing protein" evidence="2">
    <location>
        <begin position="21"/>
        <end position="190"/>
    </location>
</feature>
<evidence type="ECO:0000256" key="2">
    <source>
        <dbReference type="SAM" id="SignalP"/>
    </source>
</evidence>
<keyword evidence="5" id="KW-1185">Reference proteome</keyword>
<evidence type="ECO:0000259" key="3">
    <source>
        <dbReference type="Pfam" id="PF09851"/>
    </source>
</evidence>
<reference evidence="4 5" key="1">
    <citation type="journal article" date="2013" name="BMC Genomics">
        <title>Genomes of "Spiribacter", a streamlined, successful halophilic bacterium.</title>
        <authorList>
            <person name="Lopez-Perez M."/>
            <person name="Ghai R."/>
            <person name="Leon M.J."/>
            <person name="Rodriguez-Olmos A."/>
            <person name="Copa-Patino J.L."/>
            <person name="Soliveri J."/>
            <person name="Sanchez-Porro C."/>
            <person name="Ventosa A."/>
            <person name="Rodriguez-Valera F."/>
        </authorList>
    </citation>
    <scope>NUCLEOTIDE SEQUENCE [LARGE SCALE GENOMIC DNA]</scope>
    <source>
        <strain evidence="4 5">UAH-SP71</strain>
    </source>
</reference>
<evidence type="ECO:0000313" key="4">
    <source>
        <dbReference type="EMBL" id="AGY91488.1"/>
    </source>
</evidence>
<name>U5T572_9GAMM</name>
<dbReference type="RefSeq" id="WP_023365670.1">
    <property type="nucleotide sequence ID" value="NC_022664.1"/>
</dbReference>
<gene>
    <name evidence="4" type="ORF">SPICUR_02370</name>
</gene>
<dbReference type="Pfam" id="PF09851">
    <property type="entry name" value="SHOCT"/>
    <property type="match status" value="1"/>
</dbReference>
<sequence>MVFPKTLPILAACLSLTACGMIPGNTDSDTATSSDSSEPVSGFIDTLSTPALTVGTSAPDSGYRKVDQLTRYAQVNCNIASERDAGVEEIATRLRDEAADTDADYLRILGTGSLYSRGICDERQLQMTGATYRRYQASGDTAAPADDTGSAPTTDSLSSRLEELDGLRDRGLLDQAEYEQLRERVLDEAY</sequence>
<dbReference type="HOGENOM" id="CLU_1427199_0_0_6"/>
<dbReference type="OrthoDB" id="9908183at2"/>
<dbReference type="STRING" id="1335757.SPICUR_02370"/>